<dbReference type="Proteomes" id="UP000318626">
    <property type="component" value="Chromosome"/>
</dbReference>
<keyword evidence="8" id="KW-1185">Reference proteome</keyword>
<dbReference type="SUPFAM" id="SSF144091">
    <property type="entry name" value="Rhomboid-like"/>
    <property type="match status" value="1"/>
</dbReference>
<dbReference type="RefSeq" id="WP_144972253.1">
    <property type="nucleotide sequence ID" value="NZ_CP036289.1"/>
</dbReference>
<accession>A0A518C7C3</accession>
<evidence type="ECO:0000256" key="1">
    <source>
        <dbReference type="ARBA" id="ARBA00004141"/>
    </source>
</evidence>
<feature type="transmembrane region" description="Helical" evidence="5">
    <location>
        <begin position="247"/>
        <end position="266"/>
    </location>
</feature>
<dbReference type="GO" id="GO:0004252">
    <property type="term" value="F:serine-type endopeptidase activity"/>
    <property type="evidence" value="ECO:0007669"/>
    <property type="project" value="InterPro"/>
</dbReference>
<dbReference type="Pfam" id="PF01694">
    <property type="entry name" value="Rhomboid"/>
    <property type="match status" value="1"/>
</dbReference>
<keyword evidence="3 5" id="KW-1133">Transmembrane helix</keyword>
<reference evidence="8" key="1">
    <citation type="submission" date="2019-02" db="EMBL/GenBank/DDBJ databases">
        <title>Deep-cultivation of Planctomycetes and their phenomic and genomic characterization uncovers novel biology.</title>
        <authorList>
            <person name="Wiegand S."/>
            <person name="Jogler M."/>
            <person name="Boedeker C."/>
            <person name="Pinto D."/>
            <person name="Vollmers J."/>
            <person name="Rivas-Marin E."/>
            <person name="Kohn T."/>
            <person name="Peeters S.H."/>
            <person name="Heuer A."/>
            <person name="Rast P."/>
            <person name="Oberbeckmann S."/>
            <person name="Bunk B."/>
            <person name="Jeske O."/>
            <person name="Meyerdierks A."/>
            <person name="Storesund J.E."/>
            <person name="Kallscheuer N."/>
            <person name="Luecker S."/>
            <person name="Lage O.M."/>
            <person name="Pohl T."/>
            <person name="Merkel B.J."/>
            <person name="Hornburger P."/>
            <person name="Mueller R.-W."/>
            <person name="Bruemmer F."/>
            <person name="Labrenz M."/>
            <person name="Spormann A.M."/>
            <person name="Op den Camp H."/>
            <person name="Overmann J."/>
            <person name="Amann R."/>
            <person name="Jetten M.S.M."/>
            <person name="Mascher T."/>
            <person name="Medema M.H."/>
            <person name="Devos D.P."/>
            <person name="Kaster A.-K."/>
            <person name="Ovreas L."/>
            <person name="Rohde M."/>
            <person name="Galperin M.Y."/>
            <person name="Jogler C."/>
        </authorList>
    </citation>
    <scope>NUCLEOTIDE SEQUENCE [LARGE SCALE GENOMIC DNA]</scope>
    <source>
        <strain evidence="8">Pan97</strain>
    </source>
</reference>
<evidence type="ECO:0000313" key="8">
    <source>
        <dbReference type="Proteomes" id="UP000318626"/>
    </source>
</evidence>
<gene>
    <name evidence="7" type="ORF">Pan97_21440</name>
</gene>
<protein>
    <submittedName>
        <fullName evidence="7">Rhomboid family protein</fullName>
    </submittedName>
</protein>
<proteinExistence type="predicted"/>
<feature type="domain" description="Peptidase S54 rhomboid" evidence="6">
    <location>
        <begin position="103"/>
        <end position="264"/>
    </location>
</feature>
<dbReference type="KEGG" id="bvo:Pan97_21440"/>
<dbReference type="PANTHER" id="PTHR43066:SF5">
    <property type="entry name" value="RHOMBOID-LIKE PROTEIN 11, CHLOROPLASTIC-RELATED"/>
    <property type="match status" value="1"/>
</dbReference>
<evidence type="ECO:0000256" key="3">
    <source>
        <dbReference type="ARBA" id="ARBA00022989"/>
    </source>
</evidence>
<keyword evidence="2 5" id="KW-0812">Transmembrane</keyword>
<dbReference type="InterPro" id="IPR035952">
    <property type="entry name" value="Rhomboid-like_sf"/>
</dbReference>
<dbReference type="EMBL" id="CP036289">
    <property type="protein sequence ID" value="QDU75121.1"/>
    <property type="molecule type" value="Genomic_DNA"/>
</dbReference>
<evidence type="ECO:0000256" key="5">
    <source>
        <dbReference type="SAM" id="Phobius"/>
    </source>
</evidence>
<evidence type="ECO:0000256" key="2">
    <source>
        <dbReference type="ARBA" id="ARBA00022692"/>
    </source>
</evidence>
<dbReference type="AlphaFoldDB" id="A0A518C7C3"/>
<keyword evidence="4 5" id="KW-0472">Membrane</keyword>
<name>A0A518C7C3_9BACT</name>
<dbReference type="GO" id="GO:0016020">
    <property type="term" value="C:membrane"/>
    <property type="evidence" value="ECO:0007669"/>
    <property type="project" value="UniProtKB-SubCell"/>
</dbReference>
<dbReference type="OrthoDB" id="267668at2"/>
<dbReference type="Gene3D" id="1.20.1540.10">
    <property type="entry name" value="Rhomboid-like"/>
    <property type="match status" value="1"/>
</dbReference>
<feature type="transmembrane region" description="Helical" evidence="5">
    <location>
        <begin position="167"/>
        <end position="192"/>
    </location>
</feature>
<feature type="transmembrane region" description="Helical" evidence="5">
    <location>
        <begin position="212"/>
        <end position="235"/>
    </location>
</feature>
<evidence type="ECO:0000256" key="4">
    <source>
        <dbReference type="ARBA" id="ARBA00023136"/>
    </source>
</evidence>
<dbReference type="InterPro" id="IPR022764">
    <property type="entry name" value="Peptidase_S54_rhomboid_dom"/>
</dbReference>
<evidence type="ECO:0000259" key="6">
    <source>
        <dbReference type="Pfam" id="PF01694"/>
    </source>
</evidence>
<feature type="transmembrane region" description="Helical" evidence="5">
    <location>
        <begin position="12"/>
        <end position="32"/>
    </location>
</feature>
<dbReference type="PANTHER" id="PTHR43066">
    <property type="entry name" value="RHOMBOID-RELATED PROTEIN"/>
    <property type="match status" value="1"/>
</dbReference>
<organism evidence="7 8">
    <name type="scientific">Bremerella volcania</name>
    <dbReference type="NCBI Taxonomy" id="2527984"/>
    <lineage>
        <taxon>Bacteria</taxon>
        <taxon>Pseudomonadati</taxon>
        <taxon>Planctomycetota</taxon>
        <taxon>Planctomycetia</taxon>
        <taxon>Pirellulales</taxon>
        <taxon>Pirellulaceae</taxon>
        <taxon>Bremerella</taxon>
    </lineage>
</organism>
<sequence length="444" mass="50942">MFIPFSTDAPLYHWPIVTVSMIVINTLVFFTYPLRSEFEYSDIDPEQFVAFIEQMHDEGVITDEEYEEAMEELEAELPDEIEVESAPEDGDPFTLQYGRGLKPWQWITGHFLHADFMHLLGNMLWLWTFGLIVEGKIGWWKFLAVYMGIGVVEGFMEQTLMLGMEPLPWNCSVGASSIIFGIMAIAMIWAPANDVHCTFVIFVFMVFRSFQFSLPVAGLGGFYLIYNVAIAVFFTYDGEFITPTSELLHTLGGIVGLAVGIGMLRMNMVDCENWDVFSVWSGRNRMSREELRELDVNHSAYQEKQQQQVASGLAQIRQIVREGHSPKLAYRAHLSMKQKYEDWSLPDADFLMIIKHLCDQKLWDDATLAMGEYLKTTRSKQDQVRLKLASILLEHMGRPSQCISVLSKVAKDQLNEREKTIYRQLAAKANKMKEEGVIDTLEDW</sequence>
<evidence type="ECO:0000313" key="7">
    <source>
        <dbReference type="EMBL" id="QDU75121.1"/>
    </source>
</evidence>
<comment type="subcellular location">
    <subcellularLocation>
        <location evidence="1">Membrane</location>
        <topology evidence="1">Multi-pass membrane protein</topology>
    </subcellularLocation>
</comment>